<accession>A0ABQ7PER7</accession>
<proteinExistence type="predicted"/>
<dbReference type="PANTHER" id="PTHR45615">
    <property type="entry name" value="MYOSIN HEAVY CHAIN, NON-MUSCLE"/>
    <property type="match status" value="1"/>
</dbReference>
<feature type="compositionally biased region" description="Basic and acidic residues" evidence="2">
    <location>
        <begin position="738"/>
        <end position="748"/>
    </location>
</feature>
<feature type="region of interest" description="Disordered" evidence="2">
    <location>
        <begin position="1"/>
        <end position="96"/>
    </location>
</feature>
<feature type="region of interest" description="Disordered" evidence="2">
    <location>
        <begin position="653"/>
        <end position="766"/>
    </location>
</feature>
<keyword evidence="1" id="KW-0175">Coiled coil</keyword>
<feature type="region of interest" description="Disordered" evidence="2">
    <location>
        <begin position="215"/>
        <end position="239"/>
    </location>
</feature>
<evidence type="ECO:0000256" key="1">
    <source>
        <dbReference type="SAM" id="Coils"/>
    </source>
</evidence>
<gene>
    <name evidence="3" type="ORF">E4U57_007687</name>
</gene>
<feature type="coiled-coil region" evidence="1">
    <location>
        <begin position="497"/>
        <end position="552"/>
    </location>
</feature>
<feature type="compositionally biased region" description="Basic and acidic residues" evidence="2">
    <location>
        <begin position="656"/>
        <end position="672"/>
    </location>
</feature>
<feature type="compositionally biased region" description="Acidic residues" evidence="2">
    <location>
        <begin position="673"/>
        <end position="691"/>
    </location>
</feature>
<feature type="coiled-coil region" evidence="1">
    <location>
        <begin position="327"/>
        <end position="361"/>
    </location>
</feature>
<sequence length="766" mass="85245">MADLDLPIALRRTRRNKPSAEATKQEEPANALPPPKTPRRNRKAVRFSEPGMSSSSGLTPMVRRTYLDTPRQTHQRRRASTPALCGRRSSTPATAPTACSSYVLHHTQDGRVERLQRRNSMRTLLNKLDDDQRHKARVAQTQIKQLKSEIQRRDREIYELQNATVVIDTERIWDLEQQIGHLRDELAKRPAIPSGYHKTQTGYYEDEVGNTTWARSGSGSAARDPFFATTDGEGDDDGDADTVMMDPDGDYFEDYQFGEDTMAHLVTSTPSRARSSFPTPPATSPLLAPATPCTSASRRAQHLPLLMPTPPSITHTGVQASLPDAATQLLEEELSSLQREVGKLTATLDSHKNLAARLKQQLASVTPLQGLEATYETTTDVLEGKVAALLQHAIESAAQVAQFNAWIDELGFPGADAAERMKALTSGFRTARLELEYLTPGEVTLPLTAHGAEVLDLLLVQLRALASKSNDDDSTIDEYHELEQSLRQQLGARVSAMDELRSDMTKAQQRLQDEQARVQELEVGQTRLRRAVDGYERDLAELEALVQRLDDEHGAQLAAKDQALAALEARQLGDARRHGQELALRDSRVMELRAELDRVHAALRAAHDTICRLRVRHGGLETRRDAERVQAQRAVDAIKTELQRVLHMSESFLRSQRREEASKDARGEKGPEEAEEEEEEVEEEVEEDGEETSDRHYSGLGLAADLQRGSGRLTKKRVDSGLGFLGEYDDDDDDLDDHDNGDYDDGRSTKPAPVRCAGPMGRDMHV</sequence>
<dbReference type="Proteomes" id="UP000742024">
    <property type="component" value="Unassembled WGS sequence"/>
</dbReference>
<feature type="coiled-coil region" evidence="1">
    <location>
        <begin position="136"/>
        <end position="163"/>
    </location>
</feature>
<keyword evidence="4" id="KW-1185">Reference proteome</keyword>
<comment type="caution">
    <text evidence="3">The sequence shown here is derived from an EMBL/GenBank/DDBJ whole genome shotgun (WGS) entry which is preliminary data.</text>
</comment>
<reference evidence="3 4" key="1">
    <citation type="journal article" date="2020" name="bioRxiv">
        <title>Whole genome comparisons of ergot fungi reveals the divergence and evolution of species within the genus Claviceps are the result of varying mechanisms driving genome evolution and host range expansion.</title>
        <authorList>
            <person name="Wyka S.A."/>
            <person name="Mondo S.J."/>
            <person name="Liu M."/>
            <person name="Dettman J."/>
            <person name="Nalam V."/>
            <person name="Broders K.D."/>
        </authorList>
    </citation>
    <scope>NUCLEOTIDE SEQUENCE [LARGE SCALE GENOMIC DNA]</scope>
    <source>
        <strain evidence="3 4">LM583</strain>
    </source>
</reference>
<protein>
    <submittedName>
        <fullName evidence="3">Uncharacterized protein</fullName>
    </submittedName>
</protein>
<evidence type="ECO:0000313" key="3">
    <source>
        <dbReference type="EMBL" id="KAG5961415.1"/>
    </source>
</evidence>
<dbReference type="PANTHER" id="PTHR45615:SF40">
    <property type="entry name" value="MYOSIN HEAVY CHAIN, NON-MUSCLE"/>
    <property type="match status" value="1"/>
</dbReference>
<name>A0ABQ7PER7_9HYPO</name>
<dbReference type="EMBL" id="SRPR01000081">
    <property type="protein sequence ID" value="KAG5961415.1"/>
    <property type="molecule type" value="Genomic_DNA"/>
</dbReference>
<organism evidence="3 4">
    <name type="scientific">Claviceps arundinis</name>
    <dbReference type="NCBI Taxonomy" id="1623583"/>
    <lineage>
        <taxon>Eukaryota</taxon>
        <taxon>Fungi</taxon>
        <taxon>Dikarya</taxon>
        <taxon>Ascomycota</taxon>
        <taxon>Pezizomycotina</taxon>
        <taxon>Sordariomycetes</taxon>
        <taxon>Hypocreomycetidae</taxon>
        <taxon>Hypocreales</taxon>
        <taxon>Clavicipitaceae</taxon>
        <taxon>Claviceps</taxon>
    </lineage>
</organism>
<evidence type="ECO:0000256" key="2">
    <source>
        <dbReference type="SAM" id="MobiDB-lite"/>
    </source>
</evidence>
<evidence type="ECO:0000313" key="4">
    <source>
        <dbReference type="Proteomes" id="UP000742024"/>
    </source>
</evidence>
<feature type="compositionally biased region" description="Acidic residues" evidence="2">
    <location>
        <begin position="727"/>
        <end position="737"/>
    </location>
</feature>
<feature type="region of interest" description="Disordered" evidence="2">
    <location>
        <begin position="269"/>
        <end position="295"/>
    </location>
</feature>